<keyword evidence="1" id="KW-0812">Transmembrane</keyword>
<proteinExistence type="predicted"/>
<comment type="caution">
    <text evidence="2">The sequence shown here is derived from an EMBL/GenBank/DDBJ whole genome shotgun (WGS) entry which is preliminary data.</text>
</comment>
<accession>A0A7J3Y0J0</accession>
<dbReference type="Pfam" id="PF06177">
    <property type="entry name" value="QueT"/>
    <property type="match status" value="1"/>
</dbReference>
<name>A0A7J3Y0J0_9CREN</name>
<keyword evidence="1" id="KW-1133">Transmembrane helix</keyword>
<keyword evidence="1" id="KW-0472">Membrane</keyword>
<feature type="transmembrane region" description="Helical" evidence="1">
    <location>
        <begin position="122"/>
        <end position="143"/>
    </location>
</feature>
<gene>
    <name evidence="2" type="ORF">ENM60_06710</name>
</gene>
<dbReference type="PANTHER" id="PTHR40044">
    <property type="entry name" value="INTEGRAL MEMBRANE PROTEIN-RELATED"/>
    <property type="match status" value="1"/>
</dbReference>
<organism evidence="2">
    <name type="scientific">Thermogladius calderae</name>
    <dbReference type="NCBI Taxonomy" id="1200300"/>
    <lineage>
        <taxon>Archaea</taxon>
        <taxon>Thermoproteota</taxon>
        <taxon>Thermoprotei</taxon>
        <taxon>Desulfurococcales</taxon>
        <taxon>Desulfurococcaceae</taxon>
        <taxon>Thermogladius</taxon>
    </lineage>
</organism>
<dbReference type="InterPro" id="IPR010387">
    <property type="entry name" value="QueT"/>
</dbReference>
<dbReference type="PANTHER" id="PTHR40044:SF1">
    <property type="entry name" value="INTEGRAL MEMBRANE PROTEIN"/>
    <property type="match status" value="1"/>
</dbReference>
<sequence>MAIAGVYTALTIVLGYWSFGPLQFRMADAMLALPFLRTLGWEAIAGLTLGGFLGNIPSPFGFWDWFFGPVTNLGASIIFYIAGKAPGNRVIWLVVGGALSSLWIAFSIGYLELELVFSQPSWTFLAVFSSELIIILLFGSLIVKFAERMGL</sequence>
<feature type="transmembrane region" description="Helical" evidence="1">
    <location>
        <begin position="6"/>
        <end position="24"/>
    </location>
</feature>
<evidence type="ECO:0000313" key="2">
    <source>
        <dbReference type="EMBL" id="HHP68450.1"/>
    </source>
</evidence>
<protein>
    <submittedName>
        <fullName evidence="2">QueT transporter family protein</fullName>
    </submittedName>
</protein>
<feature type="transmembrane region" description="Helical" evidence="1">
    <location>
        <begin position="65"/>
        <end position="83"/>
    </location>
</feature>
<evidence type="ECO:0000256" key="1">
    <source>
        <dbReference type="SAM" id="Phobius"/>
    </source>
</evidence>
<feature type="transmembrane region" description="Helical" evidence="1">
    <location>
        <begin position="90"/>
        <end position="110"/>
    </location>
</feature>
<dbReference type="AlphaFoldDB" id="A0A7J3Y0J0"/>
<reference evidence="2" key="1">
    <citation type="journal article" date="2020" name="mSystems">
        <title>Genome- and Community-Level Interaction Insights into Carbon Utilization and Element Cycling Functions of Hydrothermarchaeota in Hydrothermal Sediment.</title>
        <authorList>
            <person name="Zhou Z."/>
            <person name="Liu Y."/>
            <person name="Xu W."/>
            <person name="Pan J."/>
            <person name="Luo Z.H."/>
            <person name="Li M."/>
        </authorList>
    </citation>
    <scope>NUCLEOTIDE SEQUENCE [LARGE SCALE GENOMIC DNA]</scope>
    <source>
        <strain evidence="2">SpSt-110</strain>
    </source>
</reference>
<dbReference type="EMBL" id="DRYK01000089">
    <property type="protein sequence ID" value="HHP68450.1"/>
    <property type="molecule type" value="Genomic_DNA"/>
</dbReference>